<feature type="transmembrane region" description="Helical" evidence="2">
    <location>
        <begin position="101"/>
        <end position="124"/>
    </location>
</feature>
<feature type="transmembrane region" description="Helical" evidence="2">
    <location>
        <begin position="302"/>
        <end position="324"/>
    </location>
</feature>
<reference evidence="4 5" key="1">
    <citation type="submission" date="2019-07" db="EMBL/GenBank/DDBJ databases">
        <title>Genome sequencing of KACC 19320.</title>
        <authorList>
            <person name="Heo J."/>
            <person name="Kim S.-J."/>
            <person name="Kim J.-S."/>
            <person name="Hong S.-B."/>
            <person name="Kwon S.-W."/>
        </authorList>
    </citation>
    <scope>NUCLEOTIDE SEQUENCE [LARGE SCALE GENOMIC DNA]</scope>
    <source>
        <strain evidence="4 5">KACC 19320</strain>
    </source>
</reference>
<dbReference type="AlphaFoldDB" id="A0A514ZAZ9"/>
<feature type="transmembrane region" description="Helical" evidence="2">
    <location>
        <begin position="76"/>
        <end position="95"/>
    </location>
</feature>
<keyword evidence="2" id="KW-0472">Membrane</keyword>
<feature type="transmembrane region" description="Helical" evidence="2">
    <location>
        <begin position="371"/>
        <end position="390"/>
    </location>
</feature>
<dbReference type="EMBL" id="CP041356">
    <property type="protein sequence ID" value="QDK71764.1"/>
    <property type="molecule type" value="Genomic_DNA"/>
</dbReference>
<sequence>MYNKPMTSKAKFLLAVAMLFSAGNSVASTFINVFLMRTTDNSITLVIWQSILNYLILLIAFVSGTRLLSKLSITKIFRLGIIAQALYYVIILVMRNNLLPFIVPLGIFSGLGQGLYWFSLNLLIGDIVTEDNQAKFFSYQQMMGFIFGILVPALSGFLIVRMGGLSGYYVLFAISIFLFLFGIFLIKNISGFKTENKMNILGVLTLRGNRYWDSNAILSFSMGFKGVLNSLIFVLFAYLIFKNESTMGNLGSFQAILSAISSLIFAHIFQKSHTRAMYFITCSLSFLTFVLLALFANPIMMIAGYIIFGIIQSWGSAIANAMNYRLSTRGGNGFSQREYIVASEFPIALGRVLGLLLALLLTQILPSALTAYRFLFIATGLMWMLEFIIIDYKVKWLKND</sequence>
<keyword evidence="3" id="KW-0732">Signal</keyword>
<dbReference type="GO" id="GO:0005886">
    <property type="term" value="C:plasma membrane"/>
    <property type="evidence" value="ECO:0007669"/>
    <property type="project" value="UniProtKB-SubCell"/>
</dbReference>
<feature type="chain" id="PRO_5022180275" evidence="3">
    <location>
        <begin position="28"/>
        <end position="400"/>
    </location>
</feature>
<dbReference type="OrthoDB" id="2767994at2"/>
<proteinExistence type="predicted"/>
<dbReference type="PANTHER" id="PTHR23526:SF2">
    <property type="entry name" value="MAJOR FACILITATOR SUPERFAMILY (MFS) PROFILE DOMAIN-CONTAINING PROTEIN"/>
    <property type="match status" value="1"/>
</dbReference>
<dbReference type="KEGG" id="lack:FLP15_12020"/>
<protein>
    <submittedName>
        <fullName evidence="4">MFS transporter</fullName>
    </submittedName>
</protein>
<feature type="transmembrane region" description="Helical" evidence="2">
    <location>
        <begin position="247"/>
        <end position="269"/>
    </location>
</feature>
<keyword evidence="5" id="KW-1185">Reference proteome</keyword>
<dbReference type="Proteomes" id="UP000315128">
    <property type="component" value="Chromosome"/>
</dbReference>
<feature type="transmembrane region" description="Helical" evidence="2">
    <location>
        <begin position="216"/>
        <end position="241"/>
    </location>
</feature>
<dbReference type="InterPro" id="IPR011701">
    <property type="entry name" value="MFS"/>
</dbReference>
<dbReference type="SUPFAM" id="SSF103473">
    <property type="entry name" value="MFS general substrate transporter"/>
    <property type="match status" value="2"/>
</dbReference>
<dbReference type="InterPro" id="IPR036259">
    <property type="entry name" value="MFS_trans_sf"/>
</dbReference>
<accession>A0A514ZAZ9</accession>
<feature type="transmembrane region" description="Helical" evidence="2">
    <location>
        <begin position="276"/>
        <end position="296"/>
    </location>
</feature>
<evidence type="ECO:0000313" key="5">
    <source>
        <dbReference type="Proteomes" id="UP000315128"/>
    </source>
</evidence>
<gene>
    <name evidence="4" type="ORF">FLP15_12020</name>
</gene>
<feature type="transmembrane region" description="Helical" evidence="2">
    <location>
        <begin position="136"/>
        <end position="160"/>
    </location>
</feature>
<organism evidence="4 5">
    <name type="scientific">Lactococcus protaetiae</name>
    <dbReference type="NCBI Taxonomy" id="2592653"/>
    <lineage>
        <taxon>Bacteria</taxon>
        <taxon>Bacillati</taxon>
        <taxon>Bacillota</taxon>
        <taxon>Bacilli</taxon>
        <taxon>Lactobacillales</taxon>
        <taxon>Streptococcaceae</taxon>
        <taxon>Lactococcus</taxon>
    </lineage>
</organism>
<dbReference type="InterPro" id="IPR052528">
    <property type="entry name" value="Sugar_transport-like"/>
</dbReference>
<name>A0A514ZAZ9_9LACT</name>
<evidence type="ECO:0000256" key="3">
    <source>
        <dbReference type="SAM" id="SignalP"/>
    </source>
</evidence>
<evidence type="ECO:0000313" key="4">
    <source>
        <dbReference type="EMBL" id="QDK71764.1"/>
    </source>
</evidence>
<feature type="transmembrane region" description="Helical" evidence="2">
    <location>
        <begin position="345"/>
        <end position="365"/>
    </location>
</feature>
<evidence type="ECO:0000256" key="1">
    <source>
        <dbReference type="ARBA" id="ARBA00004651"/>
    </source>
</evidence>
<feature type="transmembrane region" description="Helical" evidence="2">
    <location>
        <begin position="166"/>
        <end position="186"/>
    </location>
</feature>
<dbReference type="GO" id="GO:0022857">
    <property type="term" value="F:transmembrane transporter activity"/>
    <property type="evidence" value="ECO:0007669"/>
    <property type="project" value="InterPro"/>
</dbReference>
<keyword evidence="2" id="KW-0812">Transmembrane</keyword>
<keyword evidence="2" id="KW-1133">Transmembrane helix</keyword>
<feature type="transmembrane region" description="Helical" evidence="2">
    <location>
        <begin position="43"/>
        <end position="64"/>
    </location>
</feature>
<evidence type="ECO:0000256" key="2">
    <source>
        <dbReference type="SAM" id="Phobius"/>
    </source>
</evidence>
<dbReference type="Gene3D" id="1.20.1250.20">
    <property type="entry name" value="MFS general substrate transporter like domains"/>
    <property type="match status" value="2"/>
</dbReference>
<dbReference type="RefSeq" id="WP_142767303.1">
    <property type="nucleotide sequence ID" value="NZ_CP041356.1"/>
</dbReference>
<dbReference type="PANTHER" id="PTHR23526">
    <property type="entry name" value="INTEGRAL MEMBRANE TRANSPORT PROTEIN-RELATED"/>
    <property type="match status" value="1"/>
</dbReference>
<feature type="signal peptide" evidence="3">
    <location>
        <begin position="1"/>
        <end position="27"/>
    </location>
</feature>
<comment type="subcellular location">
    <subcellularLocation>
        <location evidence="1">Cell membrane</location>
        <topology evidence="1">Multi-pass membrane protein</topology>
    </subcellularLocation>
</comment>
<dbReference type="Pfam" id="PF07690">
    <property type="entry name" value="MFS_1"/>
    <property type="match status" value="1"/>
</dbReference>